<proteinExistence type="predicted"/>
<evidence type="ECO:0000256" key="1">
    <source>
        <dbReference type="SAM" id="MobiDB-lite"/>
    </source>
</evidence>
<accession>A0A553NVR1</accession>
<feature type="region of interest" description="Disordered" evidence="1">
    <location>
        <begin position="1"/>
        <end position="47"/>
    </location>
</feature>
<gene>
    <name evidence="2" type="ORF">TCAL_15138</name>
</gene>
<feature type="compositionally biased region" description="Polar residues" evidence="1">
    <location>
        <begin position="29"/>
        <end position="38"/>
    </location>
</feature>
<reference evidence="2 3" key="1">
    <citation type="journal article" date="2018" name="Nat. Ecol. Evol.">
        <title>Genomic signatures of mitonuclear coevolution across populations of Tigriopus californicus.</title>
        <authorList>
            <person name="Barreto F.S."/>
            <person name="Watson E.T."/>
            <person name="Lima T.G."/>
            <person name="Willett C.S."/>
            <person name="Edmands S."/>
            <person name="Li W."/>
            <person name="Burton R.S."/>
        </authorList>
    </citation>
    <scope>NUCLEOTIDE SEQUENCE [LARGE SCALE GENOMIC DNA]</scope>
    <source>
        <strain evidence="2 3">San Diego</strain>
    </source>
</reference>
<dbReference type="EMBL" id="VCGU01000010">
    <property type="protein sequence ID" value="TRY69520.1"/>
    <property type="molecule type" value="Genomic_DNA"/>
</dbReference>
<organism evidence="2 3">
    <name type="scientific">Tigriopus californicus</name>
    <name type="common">Marine copepod</name>
    <dbReference type="NCBI Taxonomy" id="6832"/>
    <lineage>
        <taxon>Eukaryota</taxon>
        <taxon>Metazoa</taxon>
        <taxon>Ecdysozoa</taxon>
        <taxon>Arthropoda</taxon>
        <taxon>Crustacea</taxon>
        <taxon>Multicrustacea</taxon>
        <taxon>Hexanauplia</taxon>
        <taxon>Copepoda</taxon>
        <taxon>Harpacticoida</taxon>
        <taxon>Harpacticidae</taxon>
        <taxon>Tigriopus</taxon>
    </lineage>
</organism>
<protein>
    <submittedName>
        <fullName evidence="2">Uncharacterized protein</fullName>
    </submittedName>
</protein>
<comment type="caution">
    <text evidence="2">The sequence shown here is derived from an EMBL/GenBank/DDBJ whole genome shotgun (WGS) entry which is preliminary data.</text>
</comment>
<name>A0A553NVR1_TIGCA</name>
<feature type="region of interest" description="Disordered" evidence="1">
    <location>
        <begin position="112"/>
        <end position="141"/>
    </location>
</feature>
<feature type="compositionally biased region" description="Low complexity" evidence="1">
    <location>
        <begin position="1"/>
        <end position="25"/>
    </location>
</feature>
<evidence type="ECO:0000313" key="3">
    <source>
        <dbReference type="Proteomes" id="UP000318571"/>
    </source>
</evidence>
<dbReference type="Proteomes" id="UP000318571">
    <property type="component" value="Chromosome 1"/>
</dbReference>
<evidence type="ECO:0000313" key="2">
    <source>
        <dbReference type="EMBL" id="TRY69520.1"/>
    </source>
</evidence>
<keyword evidence="3" id="KW-1185">Reference proteome</keyword>
<dbReference type="AlphaFoldDB" id="A0A553NVR1"/>
<sequence>MTAEIGVTPTPLTPRGGPLPLVRRPAGLRSQSHSSEGYQSRDARTRGREAQALALSQCVARQNEITHVPSSCLGAMALRWVCFTMDFSPTPPNGWAPAQRGACLIYIPVSRPGPYAGPRPPDAPRSRVTRGRSVALKIDNG</sequence>